<proteinExistence type="inferred from homology"/>
<comment type="similarity">
    <text evidence="1 2">Belongs to the phD/YefM antitoxin family.</text>
</comment>
<sequence length="86" mass="9568">MWTVQDAKAKFSAVVEAALAGEPQHVTRRGEPAVVIVSEEDWAALNELKKPVMFGDIMGDIPQAPDDEPDFDFKRLGNARPRDIDF</sequence>
<dbReference type="NCBIfam" id="TIGR01552">
    <property type="entry name" value="phd_fam"/>
    <property type="match status" value="1"/>
</dbReference>
<dbReference type="STRING" id="1244108.SAMN05444004_11614"/>
<evidence type="ECO:0000313" key="4">
    <source>
        <dbReference type="EMBL" id="SDZ47583.1"/>
    </source>
</evidence>
<dbReference type="InterPro" id="IPR006442">
    <property type="entry name" value="Antitoxin_Phd/YefM"/>
</dbReference>
<reference evidence="5" key="1">
    <citation type="submission" date="2016-10" db="EMBL/GenBank/DDBJ databases">
        <authorList>
            <person name="Varghese N."/>
            <person name="Submissions S."/>
        </authorList>
    </citation>
    <scope>NUCLEOTIDE SEQUENCE [LARGE SCALE GENOMIC DNA]</scope>
    <source>
        <strain evidence="5">DSM 100420</strain>
    </source>
</reference>
<evidence type="ECO:0000256" key="3">
    <source>
        <dbReference type="SAM" id="MobiDB-lite"/>
    </source>
</evidence>
<evidence type="ECO:0000313" key="5">
    <source>
        <dbReference type="Proteomes" id="UP000198914"/>
    </source>
</evidence>
<evidence type="ECO:0000256" key="2">
    <source>
        <dbReference type="RuleBase" id="RU362080"/>
    </source>
</evidence>
<feature type="region of interest" description="Disordered" evidence="3">
    <location>
        <begin position="64"/>
        <end position="86"/>
    </location>
</feature>
<dbReference type="SUPFAM" id="SSF143120">
    <property type="entry name" value="YefM-like"/>
    <property type="match status" value="1"/>
</dbReference>
<dbReference type="OrthoDB" id="517402at2"/>
<dbReference type="Proteomes" id="UP000198914">
    <property type="component" value="Unassembled WGS sequence"/>
</dbReference>
<dbReference type="RefSeq" id="WP_092647277.1">
    <property type="nucleotide sequence ID" value="NZ_FNPX01000016.1"/>
</dbReference>
<organism evidence="4 5">
    <name type="scientific">Jannaschia faecimaris</name>
    <dbReference type="NCBI Taxonomy" id="1244108"/>
    <lineage>
        <taxon>Bacteria</taxon>
        <taxon>Pseudomonadati</taxon>
        <taxon>Pseudomonadota</taxon>
        <taxon>Alphaproteobacteria</taxon>
        <taxon>Rhodobacterales</taxon>
        <taxon>Roseobacteraceae</taxon>
        <taxon>Jannaschia</taxon>
    </lineage>
</organism>
<name>A0A1H3TBA2_9RHOB</name>
<feature type="compositionally biased region" description="Basic and acidic residues" evidence="3">
    <location>
        <begin position="71"/>
        <end position="86"/>
    </location>
</feature>
<protein>
    <recommendedName>
        <fullName evidence="2">Antitoxin</fullName>
    </recommendedName>
</protein>
<dbReference type="Gene3D" id="3.40.1620.10">
    <property type="entry name" value="YefM-like domain"/>
    <property type="match status" value="1"/>
</dbReference>
<gene>
    <name evidence="4" type="ORF">SAMN05444004_11614</name>
</gene>
<keyword evidence="5" id="KW-1185">Reference proteome</keyword>
<evidence type="ECO:0000256" key="1">
    <source>
        <dbReference type="ARBA" id="ARBA00009981"/>
    </source>
</evidence>
<dbReference type="InterPro" id="IPR036165">
    <property type="entry name" value="YefM-like_sf"/>
</dbReference>
<dbReference type="AlphaFoldDB" id="A0A1H3TBA2"/>
<comment type="function">
    <text evidence="2">Antitoxin component of a type II toxin-antitoxin (TA) system.</text>
</comment>
<accession>A0A1H3TBA2</accession>
<dbReference type="Pfam" id="PF02604">
    <property type="entry name" value="PhdYeFM_antitox"/>
    <property type="match status" value="1"/>
</dbReference>
<dbReference type="EMBL" id="FNPX01000016">
    <property type="protein sequence ID" value="SDZ47583.1"/>
    <property type="molecule type" value="Genomic_DNA"/>
</dbReference>